<name>A0AAW3FG34_9BACT</name>
<organism evidence="2 3">
    <name type="scientific">Prevotella histicola JCM 15637 = DNF00424</name>
    <dbReference type="NCBI Taxonomy" id="1236504"/>
    <lineage>
        <taxon>Bacteria</taxon>
        <taxon>Pseudomonadati</taxon>
        <taxon>Bacteroidota</taxon>
        <taxon>Bacteroidia</taxon>
        <taxon>Bacteroidales</taxon>
        <taxon>Prevotellaceae</taxon>
        <taxon>Prevotella</taxon>
    </lineage>
</organism>
<evidence type="ECO:0000313" key="3">
    <source>
        <dbReference type="Proteomes" id="UP000029533"/>
    </source>
</evidence>
<sequence length="298" mass="33965">MKKFLLVLLSLVISFSSFATSEVYKTKPQKKKRVQVCVKTKANASFSEDKLNLSVQIDSGNYGVWYADTASCEECSTAGMVNWYRERKTISDRKIGFLTKQLQTLNANVNVVRAKKAKLFRNAVCTEIKMWNQLEKLLYNFNSVVFEINKVLFVGNIFRVLNASTQQGISYARFACLQEDVNTFKGIKQENVNGDKGLLLIQFYATMRSLRPVVKVSQLRKEYSFMSIAKAKKEAYRLTNSYPVSEIKIAMNSWLTARKNVATLLSSSYEAAYNQHTMLLVHSLIYNFLNIEAYTTSG</sequence>
<accession>A0AAW3FG34</accession>
<dbReference type="Proteomes" id="UP000029533">
    <property type="component" value="Unassembled WGS sequence"/>
</dbReference>
<dbReference type="RefSeq" id="WP_036869429.1">
    <property type="nucleotide sequence ID" value="NZ_JRNJ01000039.1"/>
</dbReference>
<feature type="signal peptide" evidence="1">
    <location>
        <begin position="1"/>
        <end position="19"/>
    </location>
</feature>
<dbReference type="AlphaFoldDB" id="A0AAW3FG34"/>
<dbReference type="EMBL" id="JRNJ01000039">
    <property type="protein sequence ID" value="KGF28449.1"/>
    <property type="molecule type" value="Genomic_DNA"/>
</dbReference>
<proteinExistence type="predicted"/>
<evidence type="ECO:0000313" key="2">
    <source>
        <dbReference type="EMBL" id="KGF28449.1"/>
    </source>
</evidence>
<reference evidence="2 3" key="1">
    <citation type="submission" date="2014-07" db="EMBL/GenBank/DDBJ databases">
        <authorList>
            <person name="McCorrison J."/>
            <person name="Sanka R."/>
            <person name="Torralba M."/>
            <person name="Gillis M."/>
            <person name="Haft D.H."/>
            <person name="Methe B."/>
            <person name="Sutton G."/>
            <person name="Nelson K.E."/>
        </authorList>
    </citation>
    <scope>NUCLEOTIDE SEQUENCE [LARGE SCALE GENOMIC DNA]</scope>
    <source>
        <strain evidence="2 3">DNF00424</strain>
    </source>
</reference>
<protein>
    <submittedName>
        <fullName evidence="2">Uncharacterized protein</fullName>
    </submittedName>
</protein>
<feature type="chain" id="PRO_5043643752" evidence="1">
    <location>
        <begin position="20"/>
        <end position="298"/>
    </location>
</feature>
<keyword evidence="1" id="KW-0732">Signal</keyword>
<evidence type="ECO:0000256" key="1">
    <source>
        <dbReference type="SAM" id="SignalP"/>
    </source>
</evidence>
<comment type="caution">
    <text evidence="2">The sequence shown here is derived from an EMBL/GenBank/DDBJ whole genome shotgun (WGS) entry which is preliminary data.</text>
</comment>
<gene>
    <name evidence="2" type="ORF">HMPREF2132_04235</name>
</gene>